<protein>
    <submittedName>
        <fullName evidence="1">FAD dependent oxidoreductase</fullName>
    </submittedName>
</protein>
<gene>
    <name evidence="1" type="ORF">PHISCL_08909</name>
</gene>
<comment type="caution">
    <text evidence="1">The sequence shown here is derived from an EMBL/GenBank/DDBJ whole genome shotgun (WGS) entry which is preliminary data.</text>
</comment>
<sequence>MIHRALSGPLTAPLSSSVARSAYKNWADLEKRSGPELVNITGGIVFLPRGVPTVSSAFTKSLEANAVLYKLLDTKEVIDAVYTTDTGIVHADKSVTAMQY</sequence>
<dbReference type="EMBL" id="MVGC01000498">
    <property type="protein sequence ID" value="RJE18758.1"/>
    <property type="molecule type" value="Genomic_DNA"/>
</dbReference>
<name>A0A3A2Z6M6_9EURO</name>
<dbReference type="AlphaFoldDB" id="A0A3A2Z6M6"/>
<keyword evidence="2" id="KW-1185">Reference proteome</keyword>
<organism evidence="1 2">
    <name type="scientific">Aspergillus sclerotialis</name>
    <dbReference type="NCBI Taxonomy" id="2070753"/>
    <lineage>
        <taxon>Eukaryota</taxon>
        <taxon>Fungi</taxon>
        <taxon>Dikarya</taxon>
        <taxon>Ascomycota</taxon>
        <taxon>Pezizomycotina</taxon>
        <taxon>Eurotiomycetes</taxon>
        <taxon>Eurotiomycetidae</taxon>
        <taxon>Eurotiales</taxon>
        <taxon>Aspergillaceae</taxon>
        <taxon>Aspergillus</taxon>
        <taxon>Aspergillus subgen. Polypaecilum</taxon>
    </lineage>
</organism>
<dbReference type="Gene3D" id="3.30.9.10">
    <property type="entry name" value="D-Amino Acid Oxidase, subunit A, domain 2"/>
    <property type="match status" value="1"/>
</dbReference>
<proteinExistence type="predicted"/>
<dbReference type="Proteomes" id="UP000266188">
    <property type="component" value="Unassembled WGS sequence"/>
</dbReference>
<accession>A0A3A2Z6M6</accession>
<dbReference type="STRING" id="2070753.A0A3A2Z6M6"/>
<dbReference type="OrthoDB" id="10545241at2759"/>
<evidence type="ECO:0000313" key="1">
    <source>
        <dbReference type="EMBL" id="RJE18758.1"/>
    </source>
</evidence>
<evidence type="ECO:0000313" key="2">
    <source>
        <dbReference type="Proteomes" id="UP000266188"/>
    </source>
</evidence>
<reference evidence="2" key="1">
    <citation type="submission" date="2017-02" db="EMBL/GenBank/DDBJ databases">
        <authorList>
            <person name="Tafer H."/>
            <person name="Lopandic K."/>
        </authorList>
    </citation>
    <scope>NUCLEOTIDE SEQUENCE [LARGE SCALE GENOMIC DNA]</scope>
    <source>
        <strain evidence="2">CBS 366.77</strain>
    </source>
</reference>